<dbReference type="PANTHER" id="PTHR43471:SF10">
    <property type="entry name" value="SLL1107 PROTEIN"/>
    <property type="match status" value="1"/>
</dbReference>
<feature type="transmembrane region" description="Helical" evidence="1">
    <location>
        <begin position="545"/>
        <end position="563"/>
    </location>
</feature>
<comment type="caution">
    <text evidence="2">The sequence shown here is derived from an EMBL/GenBank/DDBJ whole genome shotgun (WGS) entry which is preliminary data.</text>
</comment>
<name>A0A5C5ZWD1_9BACT</name>
<feature type="transmembrane region" description="Helical" evidence="1">
    <location>
        <begin position="29"/>
        <end position="53"/>
    </location>
</feature>
<keyword evidence="1" id="KW-0472">Membrane</keyword>
<reference evidence="2 3" key="1">
    <citation type="submission" date="2019-02" db="EMBL/GenBank/DDBJ databases">
        <title>Deep-cultivation of Planctomycetes and their phenomic and genomic characterization uncovers novel biology.</title>
        <authorList>
            <person name="Wiegand S."/>
            <person name="Jogler M."/>
            <person name="Boedeker C."/>
            <person name="Pinto D."/>
            <person name="Vollmers J."/>
            <person name="Rivas-Marin E."/>
            <person name="Kohn T."/>
            <person name="Peeters S.H."/>
            <person name="Heuer A."/>
            <person name="Rast P."/>
            <person name="Oberbeckmann S."/>
            <person name="Bunk B."/>
            <person name="Jeske O."/>
            <person name="Meyerdierks A."/>
            <person name="Storesund J.E."/>
            <person name="Kallscheuer N."/>
            <person name="Luecker S."/>
            <person name="Lage O.M."/>
            <person name="Pohl T."/>
            <person name="Merkel B.J."/>
            <person name="Hornburger P."/>
            <person name="Mueller R.-W."/>
            <person name="Bruemmer F."/>
            <person name="Labrenz M."/>
            <person name="Spormann A.M."/>
            <person name="Op Den Camp H."/>
            <person name="Overmann J."/>
            <person name="Amann R."/>
            <person name="Jetten M.S.M."/>
            <person name="Mascher T."/>
            <person name="Medema M.H."/>
            <person name="Devos D.P."/>
            <person name="Kaster A.-K."/>
            <person name="Ovreas L."/>
            <person name="Rohde M."/>
            <person name="Galperin M.Y."/>
            <person name="Jogler C."/>
        </authorList>
    </citation>
    <scope>NUCLEOTIDE SEQUENCE [LARGE SCALE GENOMIC DNA]</scope>
    <source>
        <strain evidence="2 3">Mal64</strain>
    </source>
</reference>
<dbReference type="EMBL" id="SJPQ01000001">
    <property type="protein sequence ID" value="TWT90563.1"/>
    <property type="molecule type" value="Genomic_DNA"/>
</dbReference>
<evidence type="ECO:0000256" key="1">
    <source>
        <dbReference type="SAM" id="Phobius"/>
    </source>
</evidence>
<feature type="transmembrane region" description="Helical" evidence="1">
    <location>
        <begin position="129"/>
        <end position="152"/>
    </location>
</feature>
<dbReference type="Proteomes" id="UP000315440">
    <property type="component" value="Unassembled WGS sequence"/>
</dbReference>
<organism evidence="2 3">
    <name type="scientific">Pseudobythopirellula maris</name>
    <dbReference type="NCBI Taxonomy" id="2527991"/>
    <lineage>
        <taxon>Bacteria</taxon>
        <taxon>Pseudomonadati</taxon>
        <taxon>Planctomycetota</taxon>
        <taxon>Planctomycetia</taxon>
        <taxon>Pirellulales</taxon>
        <taxon>Lacipirellulaceae</taxon>
        <taxon>Pseudobythopirellula</taxon>
    </lineage>
</organism>
<dbReference type="PANTHER" id="PTHR43471">
    <property type="entry name" value="ABC TRANSPORTER PERMEASE"/>
    <property type="match status" value="1"/>
</dbReference>
<feature type="transmembrane region" description="Helical" evidence="1">
    <location>
        <begin position="179"/>
        <end position="201"/>
    </location>
</feature>
<keyword evidence="1" id="KW-0812">Transmembrane</keyword>
<feature type="transmembrane region" description="Helical" evidence="1">
    <location>
        <begin position="99"/>
        <end position="117"/>
    </location>
</feature>
<keyword evidence="1" id="KW-1133">Transmembrane helix</keyword>
<evidence type="ECO:0000313" key="2">
    <source>
        <dbReference type="EMBL" id="TWT90563.1"/>
    </source>
</evidence>
<gene>
    <name evidence="2" type="ORF">Mal64_09560</name>
</gene>
<evidence type="ECO:0000313" key="3">
    <source>
        <dbReference type="Proteomes" id="UP000315440"/>
    </source>
</evidence>
<sequence>MVVEEDILPYLTWLLRGDGASLAEGQGALVGYAIIVVVLAVLALVLGFLVSLVRHGPVKAGELTYRTLVGGVSDLLRLSWRRVTALAALAMKEAFRRRVLVSLVVFALILLFASWYLKTDKPEPAKLYLSFVLTATNYLVLLLSLLLAAFSLPTDFKSKTIYTVVTKPVRSIDIVLGRILGYIGVGTLLLAVMGAASYVFVLGSLSHTHNVDLQSLENLYDAQGNTVGKSGETSYDADHRHTLPSLSAEGEGYAEATHDHTHLIEADGDQLKVGPAEGYLRARVPLRGKIHFLSRSGVREDKGINVGNEWGYRSFIQGASAAAAIWTFSGVDDSTLVEYEDGGQYLPVELLVRVYRSYKGDIERAIQGSIQLRNPDTGLKTSIRIFPSKDDQFDRFDFSRAQFDTEQNPIDLIDDLVSESGEIEVIVQCLDRSQYFGFAQADCYIRLPEGSPTWNFVKGFLTIWMQMVLVIVIAVTASTFLNGPIAMIFTVSFILIGFQREFFLEVARGSAYGGGPVEALVRLVTHMNLMIPFDPSFAVSLMKGVDTVLQTFMLAVSSVLPDFSSYLNRINYVADGYSIPSDLFFRDLTICLAYLAGATVVGLFCFRTREVAK</sequence>
<protein>
    <submittedName>
        <fullName evidence="2">ABC-2 family transporter protein</fullName>
    </submittedName>
</protein>
<dbReference type="OrthoDB" id="231083at2"/>
<dbReference type="AlphaFoldDB" id="A0A5C5ZWD1"/>
<feature type="transmembrane region" description="Helical" evidence="1">
    <location>
        <begin position="583"/>
        <end position="606"/>
    </location>
</feature>
<feature type="transmembrane region" description="Helical" evidence="1">
    <location>
        <begin position="463"/>
        <end position="496"/>
    </location>
</feature>
<accession>A0A5C5ZWD1</accession>
<proteinExistence type="predicted"/>
<keyword evidence="3" id="KW-1185">Reference proteome</keyword>
<dbReference type="RefSeq" id="WP_146397542.1">
    <property type="nucleotide sequence ID" value="NZ_SJPQ01000001.1"/>
</dbReference>